<gene>
    <name evidence="2" type="ORF">N1027_12265</name>
</gene>
<dbReference type="Pfam" id="PF18029">
    <property type="entry name" value="Glyoxalase_6"/>
    <property type="match status" value="1"/>
</dbReference>
<dbReference type="CDD" id="cd07247">
    <property type="entry name" value="SgaA_N_like"/>
    <property type="match status" value="1"/>
</dbReference>
<proteinExistence type="predicted"/>
<dbReference type="InterPro" id="IPR041581">
    <property type="entry name" value="Glyoxalase_6"/>
</dbReference>
<evidence type="ECO:0000313" key="3">
    <source>
        <dbReference type="Proteomes" id="UP001165584"/>
    </source>
</evidence>
<organism evidence="2 3">
    <name type="scientific">Herbiconiux aconitum</name>
    <dbReference type="NCBI Taxonomy" id="2970913"/>
    <lineage>
        <taxon>Bacteria</taxon>
        <taxon>Bacillati</taxon>
        <taxon>Actinomycetota</taxon>
        <taxon>Actinomycetes</taxon>
        <taxon>Micrococcales</taxon>
        <taxon>Microbacteriaceae</taxon>
        <taxon>Herbiconiux</taxon>
    </lineage>
</organism>
<evidence type="ECO:0000313" key="2">
    <source>
        <dbReference type="EMBL" id="MCS5718909.1"/>
    </source>
</evidence>
<dbReference type="InterPro" id="IPR052164">
    <property type="entry name" value="Anthracycline_SecMetBiosynth"/>
</dbReference>
<reference evidence="2" key="1">
    <citation type="submission" date="2022-08" db="EMBL/GenBank/DDBJ databases">
        <authorList>
            <person name="Deng Y."/>
            <person name="Han X.-F."/>
            <person name="Zhang Y.-Q."/>
        </authorList>
    </citation>
    <scope>NUCLEOTIDE SEQUENCE</scope>
    <source>
        <strain evidence="2">CPCC 205763</strain>
    </source>
</reference>
<dbReference type="PANTHER" id="PTHR33993:SF14">
    <property type="entry name" value="GB|AAF24581.1"/>
    <property type="match status" value="1"/>
</dbReference>
<comment type="caution">
    <text evidence="2">The sequence shown here is derived from an EMBL/GenBank/DDBJ whole genome shotgun (WGS) entry which is preliminary data.</text>
</comment>
<evidence type="ECO:0000259" key="1">
    <source>
        <dbReference type="PROSITE" id="PS51819"/>
    </source>
</evidence>
<dbReference type="SUPFAM" id="SSF54593">
    <property type="entry name" value="Glyoxalase/Bleomycin resistance protein/Dihydroxybiphenyl dioxygenase"/>
    <property type="match status" value="2"/>
</dbReference>
<dbReference type="PROSITE" id="PS51819">
    <property type="entry name" value="VOC"/>
    <property type="match status" value="1"/>
</dbReference>
<dbReference type="Proteomes" id="UP001165584">
    <property type="component" value="Unassembled WGS sequence"/>
</dbReference>
<name>A0ABT2GVE1_9MICO</name>
<dbReference type="RefSeq" id="WP_259508279.1">
    <property type="nucleotide sequence ID" value="NZ_JANLCM010000002.1"/>
</dbReference>
<dbReference type="InterPro" id="IPR004360">
    <property type="entry name" value="Glyas_Fos-R_dOase_dom"/>
</dbReference>
<feature type="domain" description="VOC" evidence="1">
    <location>
        <begin position="12"/>
        <end position="126"/>
    </location>
</feature>
<protein>
    <submittedName>
        <fullName evidence="2">VOC family protein</fullName>
    </submittedName>
</protein>
<sequence length="277" mass="29352">MSAAPRTYPQGVSCWIDTEQPDPEAAAAFYGGLFGWTFENAMPPDAPGSYLIAQLDGSDVAAIGSGAPGGPAVWNTYVAVDDVDAMAPEVIRAGGIVLSGPEDAGPGGRTARCRDSQGAEFRLWQAYRRLGAQTVNIPGAWNFSNLRTGDIPDAKTFYGRLFGWKYLDLGESVEAMIAVDGYGRHLQSTVDPEIYERQAGAPEGFADVIGAIQPTTGSEQPNWQVVISVASRADSVARAEALGGSLLSTEDTPWTDLARIEDPQGGILTLSEFHEPG</sequence>
<dbReference type="InterPro" id="IPR029068">
    <property type="entry name" value="Glyas_Bleomycin-R_OHBP_Dase"/>
</dbReference>
<keyword evidence="3" id="KW-1185">Reference proteome</keyword>
<dbReference type="Gene3D" id="3.10.180.10">
    <property type="entry name" value="2,3-Dihydroxybiphenyl 1,2-Dioxygenase, domain 1"/>
    <property type="match status" value="2"/>
</dbReference>
<dbReference type="PANTHER" id="PTHR33993">
    <property type="entry name" value="GLYOXALASE-RELATED"/>
    <property type="match status" value="1"/>
</dbReference>
<dbReference type="EMBL" id="JANLCM010000002">
    <property type="protein sequence ID" value="MCS5718909.1"/>
    <property type="molecule type" value="Genomic_DNA"/>
</dbReference>
<dbReference type="InterPro" id="IPR037523">
    <property type="entry name" value="VOC_core"/>
</dbReference>
<dbReference type="Pfam" id="PF00903">
    <property type="entry name" value="Glyoxalase"/>
    <property type="match status" value="1"/>
</dbReference>
<accession>A0ABT2GVE1</accession>